<evidence type="ECO:0000256" key="1">
    <source>
        <dbReference type="SAM" id="SignalP"/>
    </source>
</evidence>
<feature type="chain" id="PRO_5040138649" evidence="1">
    <location>
        <begin position="18"/>
        <end position="127"/>
    </location>
</feature>
<dbReference type="AlphaFoldDB" id="A0A9P6K1W2"/>
<reference evidence="2" key="1">
    <citation type="journal article" date="2020" name="Fungal Divers.">
        <title>Resolving the Mortierellaceae phylogeny through synthesis of multi-gene phylogenetics and phylogenomics.</title>
        <authorList>
            <person name="Vandepol N."/>
            <person name="Liber J."/>
            <person name="Desiro A."/>
            <person name="Na H."/>
            <person name="Kennedy M."/>
            <person name="Barry K."/>
            <person name="Grigoriev I.V."/>
            <person name="Miller A.N."/>
            <person name="O'Donnell K."/>
            <person name="Stajich J.E."/>
            <person name="Bonito G."/>
        </authorList>
    </citation>
    <scope>NUCLEOTIDE SEQUENCE</scope>
    <source>
        <strain evidence="2">NRRL 2591</strain>
    </source>
</reference>
<keyword evidence="3" id="KW-1185">Reference proteome</keyword>
<proteinExistence type="predicted"/>
<gene>
    <name evidence="2" type="ORF">EC957_002535</name>
</gene>
<comment type="caution">
    <text evidence="2">The sequence shown here is derived from an EMBL/GenBank/DDBJ whole genome shotgun (WGS) entry which is preliminary data.</text>
</comment>
<feature type="signal peptide" evidence="1">
    <location>
        <begin position="1"/>
        <end position="17"/>
    </location>
</feature>
<protein>
    <submittedName>
        <fullName evidence="2">Uncharacterized protein</fullName>
    </submittedName>
</protein>
<dbReference type="EMBL" id="JAAAXW010000151">
    <property type="protein sequence ID" value="KAF9541975.1"/>
    <property type="molecule type" value="Genomic_DNA"/>
</dbReference>
<keyword evidence="1" id="KW-0732">Signal</keyword>
<accession>A0A9P6K1W2</accession>
<dbReference type="Proteomes" id="UP000723463">
    <property type="component" value="Unassembled WGS sequence"/>
</dbReference>
<name>A0A9P6K1W2_9FUNG</name>
<evidence type="ECO:0000313" key="2">
    <source>
        <dbReference type="EMBL" id="KAF9541975.1"/>
    </source>
</evidence>
<evidence type="ECO:0000313" key="3">
    <source>
        <dbReference type="Proteomes" id="UP000723463"/>
    </source>
</evidence>
<organism evidence="2 3">
    <name type="scientific">Mortierella hygrophila</name>
    <dbReference type="NCBI Taxonomy" id="979708"/>
    <lineage>
        <taxon>Eukaryota</taxon>
        <taxon>Fungi</taxon>
        <taxon>Fungi incertae sedis</taxon>
        <taxon>Mucoromycota</taxon>
        <taxon>Mortierellomycotina</taxon>
        <taxon>Mortierellomycetes</taxon>
        <taxon>Mortierellales</taxon>
        <taxon>Mortierellaceae</taxon>
        <taxon>Mortierella</taxon>
    </lineage>
</organism>
<sequence>MFATLVVFQARIPLIATADLTSGCYAIIMGDVQLVTSKNEDGHNIFKTTKSPNKTTIWTVAVGTNMANGIICIFHDKDEPYMALNFPSSLNCNIFMNMSQTAKDFPSAIALAIGCSEERGLWTFTAK</sequence>